<evidence type="ECO:0000313" key="13">
    <source>
        <dbReference type="Proteomes" id="UP000639338"/>
    </source>
</evidence>
<dbReference type="FunFam" id="3.20.20.140:FF:000033">
    <property type="entry name" value="Adenosine deaminase-like protein"/>
    <property type="match status" value="1"/>
</dbReference>
<evidence type="ECO:0000256" key="10">
    <source>
        <dbReference type="ARBA" id="ARBA00070474"/>
    </source>
</evidence>
<dbReference type="AlphaFoldDB" id="A0A834XN62"/>
<evidence type="ECO:0000256" key="6">
    <source>
        <dbReference type="ARBA" id="ARBA00022833"/>
    </source>
</evidence>
<gene>
    <name evidence="12" type="ORF">HCN44_008536</name>
</gene>
<evidence type="ECO:0000256" key="2">
    <source>
        <dbReference type="ARBA" id="ARBA00006676"/>
    </source>
</evidence>
<organism evidence="12 13">
    <name type="scientific">Aphidius gifuensis</name>
    <name type="common">Parasitoid wasp</name>
    <dbReference type="NCBI Taxonomy" id="684658"/>
    <lineage>
        <taxon>Eukaryota</taxon>
        <taxon>Metazoa</taxon>
        <taxon>Ecdysozoa</taxon>
        <taxon>Arthropoda</taxon>
        <taxon>Hexapoda</taxon>
        <taxon>Insecta</taxon>
        <taxon>Pterygota</taxon>
        <taxon>Neoptera</taxon>
        <taxon>Endopterygota</taxon>
        <taxon>Hymenoptera</taxon>
        <taxon>Apocrita</taxon>
        <taxon>Ichneumonoidea</taxon>
        <taxon>Braconidae</taxon>
        <taxon>Aphidiinae</taxon>
        <taxon>Aphidius</taxon>
    </lineage>
</organism>
<protein>
    <recommendedName>
        <fullName evidence="10">Adenosine deaminase-like protein</fullName>
    </recommendedName>
</protein>
<dbReference type="PANTHER" id="PTHR11409:SF42">
    <property type="entry name" value="ADENOSINE DEAMINASE-LIKE PROTEIN"/>
    <property type="match status" value="1"/>
</dbReference>
<dbReference type="SUPFAM" id="SSF51556">
    <property type="entry name" value="Metallo-dependent hydrolases"/>
    <property type="match status" value="1"/>
</dbReference>
<evidence type="ECO:0000256" key="1">
    <source>
        <dbReference type="ARBA" id="ARBA00001947"/>
    </source>
</evidence>
<dbReference type="EMBL" id="JACMRX010000005">
    <property type="protein sequence ID" value="KAF7989862.1"/>
    <property type="molecule type" value="Genomic_DNA"/>
</dbReference>
<proteinExistence type="inferred from homology"/>
<comment type="subunit">
    <text evidence="3">Monomer.</text>
</comment>
<keyword evidence="6" id="KW-0862">Zinc</keyword>
<dbReference type="GO" id="GO:0046872">
    <property type="term" value="F:metal ion binding"/>
    <property type="evidence" value="ECO:0007669"/>
    <property type="project" value="UniProtKB-KW"/>
</dbReference>
<reference evidence="12 13" key="1">
    <citation type="submission" date="2020-08" db="EMBL/GenBank/DDBJ databases">
        <title>Aphidius gifuensis genome sequencing and assembly.</title>
        <authorList>
            <person name="Du Z."/>
        </authorList>
    </citation>
    <scope>NUCLEOTIDE SEQUENCE [LARGE SCALE GENOMIC DNA]</scope>
    <source>
        <strain evidence="12">YNYX2018</strain>
        <tissue evidence="12">Adults</tissue>
    </source>
</reference>
<dbReference type="GO" id="GO:0046103">
    <property type="term" value="P:inosine biosynthetic process"/>
    <property type="evidence" value="ECO:0007669"/>
    <property type="project" value="TreeGrafter"/>
</dbReference>
<evidence type="ECO:0000256" key="9">
    <source>
        <dbReference type="ARBA" id="ARBA00057464"/>
    </source>
</evidence>
<dbReference type="Pfam" id="PF00962">
    <property type="entry name" value="A_deaminase"/>
    <property type="match status" value="1"/>
</dbReference>
<keyword evidence="4" id="KW-0479">Metal-binding</keyword>
<dbReference type="CDD" id="cd00443">
    <property type="entry name" value="ADA_AMPD"/>
    <property type="match status" value="1"/>
</dbReference>
<keyword evidence="13" id="KW-1185">Reference proteome</keyword>
<comment type="cofactor">
    <cofactor evidence="1">
        <name>Zn(2+)</name>
        <dbReference type="ChEBI" id="CHEBI:29105"/>
    </cofactor>
</comment>
<dbReference type="OrthoDB" id="272271at2759"/>
<evidence type="ECO:0000259" key="11">
    <source>
        <dbReference type="Pfam" id="PF00962"/>
    </source>
</evidence>
<dbReference type="InterPro" id="IPR001365">
    <property type="entry name" value="A_deaminase_dom"/>
</dbReference>
<dbReference type="Proteomes" id="UP000639338">
    <property type="component" value="Unassembled WGS sequence"/>
</dbReference>
<dbReference type="GO" id="GO:0006154">
    <property type="term" value="P:adenosine catabolic process"/>
    <property type="evidence" value="ECO:0007669"/>
    <property type="project" value="TreeGrafter"/>
</dbReference>
<dbReference type="GO" id="GO:0009117">
    <property type="term" value="P:nucleotide metabolic process"/>
    <property type="evidence" value="ECO:0007669"/>
    <property type="project" value="UniProtKB-KW"/>
</dbReference>
<feature type="domain" description="Adenosine deaminase" evidence="11">
    <location>
        <begin position="11"/>
        <end position="333"/>
    </location>
</feature>
<dbReference type="InterPro" id="IPR006330">
    <property type="entry name" value="Ado/ade_deaminase"/>
</dbReference>
<evidence type="ECO:0000256" key="3">
    <source>
        <dbReference type="ARBA" id="ARBA00011245"/>
    </source>
</evidence>
<dbReference type="PANTHER" id="PTHR11409">
    <property type="entry name" value="ADENOSINE DEAMINASE"/>
    <property type="match status" value="1"/>
</dbReference>
<comment type="function">
    <text evidence="9">Catalyzes the hydrolysis of the free cytosolic methylated adenosine nucleotide N(6)-methyl-AMP (N6-mAMP) to produce inositol monophosphate (IMP) and methylamine. Is required for the catabolism of cytosolic N6-mAMP, which is derived from the degradation of mRNA containing N6-methylated adenine (m6A).</text>
</comment>
<evidence type="ECO:0000256" key="5">
    <source>
        <dbReference type="ARBA" id="ARBA00022801"/>
    </source>
</evidence>
<keyword evidence="5" id="KW-0378">Hydrolase</keyword>
<comment type="catalytic activity">
    <reaction evidence="8">
        <text>N(6)-methyl-AMP + H2O + H(+) = IMP + methylamine</text>
        <dbReference type="Rhea" id="RHEA:16001"/>
        <dbReference type="ChEBI" id="CHEBI:15377"/>
        <dbReference type="ChEBI" id="CHEBI:15378"/>
        <dbReference type="ChEBI" id="CHEBI:58053"/>
        <dbReference type="ChEBI" id="CHEBI:59338"/>
        <dbReference type="ChEBI" id="CHEBI:144842"/>
    </reaction>
    <physiologicalReaction direction="left-to-right" evidence="8">
        <dbReference type="Rhea" id="RHEA:16002"/>
    </physiologicalReaction>
</comment>
<dbReference type="GO" id="GO:0004000">
    <property type="term" value="F:adenosine deaminase activity"/>
    <property type="evidence" value="ECO:0007669"/>
    <property type="project" value="TreeGrafter"/>
</dbReference>
<dbReference type="Gene3D" id="3.20.20.140">
    <property type="entry name" value="Metal-dependent hydrolases"/>
    <property type="match status" value="1"/>
</dbReference>
<evidence type="ECO:0000256" key="8">
    <source>
        <dbReference type="ARBA" id="ARBA00048787"/>
    </source>
</evidence>
<evidence type="ECO:0000313" key="12">
    <source>
        <dbReference type="EMBL" id="KAF7989862.1"/>
    </source>
</evidence>
<comment type="caution">
    <text evidence="12">The sequence shown here is derived from an EMBL/GenBank/DDBJ whole genome shotgun (WGS) entry which is preliminary data.</text>
</comment>
<sequence>MDLSTYCKALPKIELHAHLNGSVGTETLRKLQKIQNNPVNDQLISEIKNFKTLKECFRVFKIVHDLTDTIEAVYLATCDVIKDFHDDNVIYLELRTTPRAVNGKMTKNEYIKTIIKAIEDTSKVLSGIIVKLLISVDRKQGSLNADENIKLAIKFHEEYPKCVVGIDLSGDPEEGEACIKLFQDCRKVGLKIAAHCAEVPNENEIVDILNFKPNRLGHGTCIHKNLGGSDELYNKLLSSKIPVELCLTSNVKCATVPSYSEHHLGYLLKDKHPICLGTDDKAVFNVTLSGEYELAAKYFSLSNKDLLDLSMNAVEYCFANDEEKTFLKNKINKFGFDNLY</sequence>
<name>A0A834XN62_APHGI</name>
<keyword evidence="7" id="KW-0546">Nucleotide metabolism</keyword>
<evidence type="ECO:0000256" key="4">
    <source>
        <dbReference type="ARBA" id="ARBA00022723"/>
    </source>
</evidence>
<dbReference type="InterPro" id="IPR032466">
    <property type="entry name" value="Metal_Hydrolase"/>
</dbReference>
<evidence type="ECO:0000256" key="7">
    <source>
        <dbReference type="ARBA" id="ARBA00023080"/>
    </source>
</evidence>
<accession>A0A834XN62</accession>
<comment type="similarity">
    <text evidence="2">Belongs to the metallo-dependent hydrolases superfamily. Adenosine and AMP deaminases family.</text>
</comment>